<reference evidence="3" key="1">
    <citation type="journal article" date="2019" name="Int. J. Syst. Evol. Microbiol.">
        <title>The Global Catalogue of Microorganisms (GCM) 10K type strain sequencing project: providing services to taxonomists for standard genome sequencing and annotation.</title>
        <authorList>
            <consortium name="The Broad Institute Genomics Platform"/>
            <consortium name="The Broad Institute Genome Sequencing Center for Infectious Disease"/>
            <person name="Wu L."/>
            <person name="Ma J."/>
        </authorList>
    </citation>
    <scope>NUCLEOTIDE SEQUENCE [LARGE SCALE GENOMIC DNA]</scope>
    <source>
        <strain evidence="3">JCM 17441</strain>
    </source>
</reference>
<feature type="domain" description="NAD-dependent epimerase/dehydratase" evidence="1">
    <location>
        <begin position="3"/>
        <end position="223"/>
    </location>
</feature>
<gene>
    <name evidence="2" type="ORF">GCM10022255_007600</name>
</gene>
<dbReference type="InterPro" id="IPR051783">
    <property type="entry name" value="NAD(P)-dependent_oxidoreduct"/>
</dbReference>
<dbReference type="Gene3D" id="3.40.50.720">
    <property type="entry name" value="NAD(P)-binding Rossmann-like Domain"/>
    <property type="match status" value="1"/>
</dbReference>
<evidence type="ECO:0000259" key="1">
    <source>
        <dbReference type="Pfam" id="PF01370"/>
    </source>
</evidence>
<dbReference type="RefSeq" id="WP_345121237.1">
    <property type="nucleotide sequence ID" value="NZ_BAABAT010000002.1"/>
</dbReference>
<name>A0ABP8CX76_9ACTN</name>
<dbReference type="Pfam" id="PF01370">
    <property type="entry name" value="Epimerase"/>
    <property type="match status" value="1"/>
</dbReference>
<comment type="caution">
    <text evidence="2">The sequence shown here is derived from an EMBL/GenBank/DDBJ whole genome shotgun (WGS) entry which is preliminary data.</text>
</comment>
<protein>
    <submittedName>
        <fullName evidence="2">SDR family NAD(P)-dependent oxidoreductase</fullName>
    </submittedName>
</protein>
<dbReference type="InterPro" id="IPR036291">
    <property type="entry name" value="NAD(P)-bd_dom_sf"/>
</dbReference>
<proteinExistence type="predicted"/>
<dbReference type="Proteomes" id="UP001500620">
    <property type="component" value="Unassembled WGS sequence"/>
</dbReference>
<dbReference type="EMBL" id="BAABAT010000002">
    <property type="protein sequence ID" value="GAA4244460.1"/>
    <property type="molecule type" value="Genomic_DNA"/>
</dbReference>
<dbReference type="PANTHER" id="PTHR48079">
    <property type="entry name" value="PROTEIN YEEZ"/>
    <property type="match status" value="1"/>
</dbReference>
<sequence length="348" mass="37013">MRVLVTGGTGFVGAHSAAALIAAGHDVRLLVRSPDRIGPALRPLGVSTAVDHTVGDVTDLDSVERALRGCDAVLHAAAVYSLDARARPAIARTNAAGAETVLRAAVDAGCDPVVHVSSTAALLRRRATVTADSPLSSTPGPYIRSKAASEAVARRLQDAGAPLVIVQPGAVLGPDDPYCGDQARRLRDILRGRYPVWPSGGLQVVDVRDVARVHAAVITPRSGPRRYLVPGHFVDGDTMFATLRALTGRRLPSLIVSSAAMLPLSWTMSTLQRVTPFHLPVDHEGVVFVHSDTRCDDSRARGELGIQPRPLSDTYRDTIRWLHRTGRLTARQAGHATGVEHTPSVSRS</sequence>
<evidence type="ECO:0000313" key="3">
    <source>
        <dbReference type="Proteomes" id="UP001500620"/>
    </source>
</evidence>
<dbReference type="SUPFAM" id="SSF51735">
    <property type="entry name" value="NAD(P)-binding Rossmann-fold domains"/>
    <property type="match status" value="1"/>
</dbReference>
<evidence type="ECO:0000313" key="2">
    <source>
        <dbReference type="EMBL" id="GAA4244460.1"/>
    </source>
</evidence>
<keyword evidence="3" id="KW-1185">Reference proteome</keyword>
<dbReference type="InterPro" id="IPR001509">
    <property type="entry name" value="Epimerase_deHydtase"/>
</dbReference>
<accession>A0ABP8CX76</accession>
<dbReference type="PANTHER" id="PTHR48079:SF6">
    <property type="entry name" value="NAD(P)-BINDING DOMAIN-CONTAINING PROTEIN-RELATED"/>
    <property type="match status" value="1"/>
</dbReference>
<organism evidence="2 3">
    <name type="scientific">Dactylosporangium darangshiense</name>
    <dbReference type="NCBI Taxonomy" id="579108"/>
    <lineage>
        <taxon>Bacteria</taxon>
        <taxon>Bacillati</taxon>
        <taxon>Actinomycetota</taxon>
        <taxon>Actinomycetes</taxon>
        <taxon>Micromonosporales</taxon>
        <taxon>Micromonosporaceae</taxon>
        <taxon>Dactylosporangium</taxon>
    </lineage>
</organism>